<evidence type="ECO:0000313" key="3">
    <source>
        <dbReference type="Proteomes" id="UP001480595"/>
    </source>
</evidence>
<reference evidence="2 3" key="1">
    <citation type="submission" date="2023-01" db="EMBL/GenBank/DDBJ databases">
        <title>Analysis of 21 Apiospora genomes using comparative genomics revels a genus with tremendous synthesis potential of carbohydrate active enzymes and secondary metabolites.</title>
        <authorList>
            <person name="Sorensen T."/>
        </authorList>
    </citation>
    <scope>NUCLEOTIDE SEQUENCE [LARGE SCALE GENOMIC DNA]</scope>
    <source>
        <strain evidence="2 3">CBS 135458</strain>
    </source>
</reference>
<proteinExistence type="predicted"/>
<name>A0ABR1X536_9PEZI</name>
<keyword evidence="3" id="KW-1185">Reference proteome</keyword>
<feature type="compositionally biased region" description="Low complexity" evidence="1">
    <location>
        <begin position="1"/>
        <end position="14"/>
    </location>
</feature>
<feature type="compositionally biased region" description="Polar residues" evidence="1">
    <location>
        <begin position="71"/>
        <end position="81"/>
    </location>
</feature>
<feature type="region of interest" description="Disordered" evidence="1">
    <location>
        <begin position="1"/>
        <end position="81"/>
    </location>
</feature>
<accession>A0ABR1X536</accession>
<protein>
    <recommendedName>
        <fullName evidence="4">SMP domain-containing protein</fullName>
    </recommendedName>
</protein>
<evidence type="ECO:0008006" key="4">
    <source>
        <dbReference type="Google" id="ProtNLM"/>
    </source>
</evidence>
<dbReference type="GeneID" id="92084497"/>
<comment type="caution">
    <text evidence="2">The sequence shown here is derived from an EMBL/GenBank/DDBJ whole genome shotgun (WGS) entry which is preliminary data.</text>
</comment>
<evidence type="ECO:0000313" key="2">
    <source>
        <dbReference type="EMBL" id="KAK8090520.1"/>
    </source>
</evidence>
<feature type="compositionally biased region" description="Low complexity" evidence="1">
    <location>
        <begin position="27"/>
        <end position="40"/>
    </location>
</feature>
<gene>
    <name evidence="2" type="ORF">PG994_000025</name>
</gene>
<dbReference type="Proteomes" id="UP001480595">
    <property type="component" value="Unassembled WGS sequence"/>
</dbReference>
<dbReference type="EMBL" id="JAQQWL010000001">
    <property type="protein sequence ID" value="KAK8090520.1"/>
    <property type="molecule type" value="Genomic_DNA"/>
</dbReference>
<evidence type="ECO:0000256" key="1">
    <source>
        <dbReference type="SAM" id="MobiDB-lite"/>
    </source>
</evidence>
<organism evidence="2 3">
    <name type="scientific">Apiospora phragmitis</name>
    <dbReference type="NCBI Taxonomy" id="2905665"/>
    <lineage>
        <taxon>Eukaryota</taxon>
        <taxon>Fungi</taxon>
        <taxon>Dikarya</taxon>
        <taxon>Ascomycota</taxon>
        <taxon>Pezizomycotina</taxon>
        <taxon>Sordariomycetes</taxon>
        <taxon>Xylariomycetidae</taxon>
        <taxon>Amphisphaeriales</taxon>
        <taxon>Apiosporaceae</taxon>
        <taxon>Apiospora</taxon>
    </lineage>
</organism>
<dbReference type="RefSeq" id="XP_066722066.1">
    <property type="nucleotide sequence ID" value="XM_066851434.1"/>
</dbReference>
<sequence>MPNNYSSSNQSNSSKMATQPSRDASRRAQAQAAGRRGAIAGVLDGTSRRGAIAGVLDGARGSLNYGGGPTNSGSASKSGTK</sequence>